<protein>
    <recommendedName>
        <fullName evidence="3">PD-(D/E)XK endonuclease-like domain-containing protein</fullName>
    </recommendedName>
</protein>
<organism evidence="1 2">
    <name type="scientific">Methylomonas aurea</name>
    <dbReference type="NCBI Taxonomy" id="2952224"/>
    <lineage>
        <taxon>Bacteria</taxon>
        <taxon>Pseudomonadati</taxon>
        <taxon>Pseudomonadota</taxon>
        <taxon>Gammaproteobacteria</taxon>
        <taxon>Methylococcales</taxon>
        <taxon>Methylococcaceae</taxon>
        <taxon>Methylomonas</taxon>
    </lineage>
</organism>
<dbReference type="Proteomes" id="UP001524569">
    <property type="component" value="Unassembled WGS sequence"/>
</dbReference>
<name>A0ABT1UFU7_9GAMM</name>
<accession>A0ABT1UFU7</accession>
<comment type="caution">
    <text evidence="1">The sequence shown here is derived from an EMBL/GenBank/DDBJ whole genome shotgun (WGS) entry which is preliminary data.</text>
</comment>
<dbReference type="EMBL" id="JANIBM010000007">
    <property type="protein sequence ID" value="MCQ8181102.1"/>
    <property type="molecule type" value="Genomic_DNA"/>
</dbReference>
<reference evidence="1 2" key="1">
    <citation type="submission" date="2022-07" db="EMBL/GenBank/DDBJ databases">
        <title>Methylomonas rivi sp. nov., Methylomonas rosea sp. nov., Methylomonas aureus sp. nov. and Methylomonas subterranea sp. nov., four novel methanotrophs isolated from a freshwater creek and the deep terrestrial subsurface.</title>
        <authorList>
            <person name="Abin C."/>
            <person name="Sankaranarayanan K."/>
            <person name="Garner C."/>
            <person name="Sindelar R."/>
            <person name="Kotary K."/>
            <person name="Garner R."/>
            <person name="Barclay S."/>
            <person name="Lawson P."/>
            <person name="Krumholz L."/>
        </authorList>
    </citation>
    <scope>NUCLEOTIDE SEQUENCE [LARGE SCALE GENOMIC DNA]</scope>
    <source>
        <strain evidence="1 2">SURF-1</strain>
    </source>
</reference>
<evidence type="ECO:0000313" key="1">
    <source>
        <dbReference type="EMBL" id="MCQ8181102.1"/>
    </source>
</evidence>
<sequence length="105" mass="11299">MLMMSKIGFDGNCALTRYLQEVTMLEGGGRKAQYAGALLYGLGYPRFGQNLSDTKFAVELIENIAEAKQTDLLSDAARKCGHCPQFGSCEVGELIASDRSEVGNG</sequence>
<evidence type="ECO:0008006" key="3">
    <source>
        <dbReference type="Google" id="ProtNLM"/>
    </source>
</evidence>
<gene>
    <name evidence="1" type="ORF">NP603_08280</name>
</gene>
<dbReference type="RefSeq" id="WP_256610390.1">
    <property type="nucleotide sequence ID" value="NZ_JANIBM010000007.1"/>
</dbReference>
<proteinExistence type="predicted"/>
<evidence type="ECO:0000313" key="2">
    <source>
        <dbReference type="Proteomes" id="UP001524569"/>
    </source>
</evidence>
<keyword evidence="2" id="KW-1185">Reference proteome</keyword>